<protein>
    <recommendedName>
        <fullName evidence="4">Ubiquitin-like protease family profile domain-containing protein</fullName>
    </recommendedName>
</protein>
<feature type="region of interest" description="Disordered" evidence="1">
    <location>
        <begin position="1"/>
        <end position="22"/>
    </location>
</feature>
<sequence>MSGKQSCQKVQVESPEIKSKPAPVAKELLEELDCVAVDPTTPETKGPRSCELAVDSIDNIVAFEFRMIGQAAISSYMSYLHNVMPLEDALKRALRTFNSQTGRGNRTPKVQNLAGSPKQPGSHECGYVVMRYMRDIILDEDMYSFSTKWFLKTRTSYKIEELEEDTCTFQRYPGALGIINAISGHLDSSSYPKALGLINAIPEHLASSINPKTLLS</sequence>
<comment type="caution">
    <text evidence="2">The sequence shown here is derived from an EMBL/GenBank/DDBJ whole genome shotgun (WGS) entry which is preliminary data.</text>
</comment>
<organism evidence="2 3">
    <name type="scientific">Heracleum sosnowskyi</name>
    <dbReference type="NCBI Taxonomy" id="360622"/>
    <lineage>
        <taxon>Eukaryota</taxon>
        <taxon>Viridiplantae</taxon>
        <taxon>Streptophyta</taxon>
        <taxon>Embryophyta</taxon>
        <taxon>Tracheophyta</taxon>
        <taxon>Spermatophyta</taxon>
        <taxon>Magnoliopsida</taxon>
        <taxon>eudicotyledons</taxon>
        <taxon>Gunneridae</taxon>
        <taxon>Pentapetalae</taxon>
        <taxon>asterids</taxon>
        <taxon>campanulids</taxon>
        <taxon>Apiales</taxon>
        <taxon>Apiaceae</taxon>
        <taxon>Apioideae</taxon>
        <taxon>apioid superclade</taxon>
        <taxon>Tordylieae</taxon>
        <taxon>Tordyliinae</taxon>
        <taxon>Heracleum</taxon>
    </lineage>
</organism>
<gene>
    <name evidence="2" type="ORF">POM88_044488</name>
</gene>
<accession>A0AAD8H5G9</accession>
<reference evidence="2" key="2">
    <citation type="submission" date="2023-05" db="EMBL/GenBank/DDBJ databases">
        <authorList>
            <person name="Schelkunov M.I."/>
        </authorList>
    </citation>
    <scope>NUCLEOTIDE SEQUENCE</scope>
    <source>
        <strain evidence="2">Hsosn_3</strain>
        <tissue evidence="2">Leaf</tissue>
    </source>
</reference>
<dbReference type="EMBL" id="JAUIZM010000010">
    <property type="protein sequence ID" value="KAK1360014.1"/>
    <property type="molecule type" value="Genomic_DNA"/>
</dbReference>
<name>A0AAD8H5G9_9APIA</name>
<proteinExistence type="predicted"/>
<dbReference type="AlphaFoldDB" id="A0AAD8H5G9"/>
<reference evidence="2" key="1">
    <citation type="submission" date="2023-02" db="EMBL/GenBank/DDBJ databases">
        <title>Genome of toxic invasive species Heracleum sosnowskyi carries increased number of genes despite the absence of recent whole-genome duplications.</title>
        <authorList>
            <person name="Schelkunov M."/>
            <person name="Shtratnikova V."/>
            <person name="Makarenko M."/>
            <person name="Klepikova A."/>
            <person name="Omelchenko D."/>
            <person name="Novikova G."/>
            <person name="Obukhova E."/>
            <person name="Bogdanov V."/>
            <person name="Penin A."/>
            <person name="Logacheva M."/>
        </authorList>
    </citation>
    <scope>NUCLEOTIDE SEQUENCE</scope>
    <source>
        <strain evidence="2">Hsosn_3</strain>
        <tissue evidence="2">Leaf</tissue>
    </source>
</reference>
<evidence type="ECO:0000313" key="3">
    <source>
        <dbReference type="Proteomes" id="UP001237642"/>
    </source>
</evidence>
<feature type="compositionally biased region" description="Polar residues" evidence="1">
    <location>
        <begin position="1"/>
        <end position="11"/>
    </location>
</feature>
<keyword evidence="3" id="KW-1185">Reference proteome</keyword>
<evidence type="ECO:0000313" key="2">
    <source>
        <dbReference type="EMBL" id="KAK1360014.1"/>
    </source>
</evidence>
<evidence type="ECO:0008006" key="4">
    <source>
        <dbReference type="Google" id="ProtNLM"/>
    </source>
</evidence>
<evidence type="ECO:0000256" key="1">
    <source>
        <dbReference type="SAM" id="MobiDB-lite"/>
    </source>
</evidence>
<dbReference type="Proteomes" id="UP001237642">
    <property type="component" value="Unassembled WGS sequence"/>
</dbReference>